<evidence type="ECO:0000313" key="1">
    <source>
        <dbReference type="EMBL" id="KAF6723262.1"/>
    </source>
</evidence>
<sequence length="110" mass="12155">MSVLWGVQSQPALGLWAWKSEPDKGRTPASLLPGCQLDAPLIGMENRREEQQKPIRLIAAVCRNNGHREGRDSALELTDRIPVFSEHHHQSVQTRYSPAPHLSGSAVIGL</sequence>
<evidence type="ECO:0000313" key="2">
    <source>
        <dbReference type="Proteomes" id="UP000646548"/>
    </source>
</evidence>
<dbReference type="Proteomes" id="UP000646548">
    <property type="component" value="Unassembled WGS sequence"/>
</dbReference>
<comment type="caution">
    <text evidence="1">The sequence shown here is derived from an EMBL/GenBank/DDBJ whole genome shotgun (WGS) entry which is preliminary data.</text>
</comment>
<protein>
    <submittedName>
        <fullName evidence="1">Uncharacterized protein</fullName>
    </submittedName>
</protein>
<accession>A0A834C076</accession>
<reference evidence="1" key="1">
    <citation type="journal article" name="BMC Genomics">
        <title>Long-read sequencing and de novo genome assembly of marine medaka (Oryzias melastigma).</title>
        <authorList>
            <person name="Liang P."/>
            <person name="Saqib H.S.A."/>
            <person name="Ni X."/>
            <person name="Shen Y."/>
        </authorList>
    </citation>
    <scope>NUCLEOTIDE SEQUENCE</scope>
    <source>
        <strain evidence="1">Bigg-433</strain>
    </source>
</reference>
<dbReference type="AlphaFoldDB" id="A0A834C076"/>
<name>A0A834C076_ORYME</name>
<gene>
    <name evidence="1" type="ORF">FQA47_015925</name>
</gene>
<proteinExistence type="predicted"/>
<dbReference type="EMBL" id="WKFB01000435">
    <property type="protein sequence ID" value="KAF6723262.1"/>
    <property type="molecule type" value="Genomic_DNA"/>
</dbReference>
<organism evidence="1 2">
    <name type="scientific">Oryzias melastigma</name>
    <name type="common">Marine medaka</name>
    <dbReference type="NCBI Taxonomy" id="30732"/>
    <lineage>
        <taxon>Eukaryota</taxon>
        <taxon>Metazoa</taxon>
        <taxon>Chordata</taxon>
        <taxon>Craniata</taxon>
        <taxon>Vertebrata</taxon>
        <taxon>Euteleostomi</taxon>
        <taxon>Actinopterygii</taxon>
        <taxon>Neopterygii</taxon>
        <taxon>Teleostei</taxon>
        <taxon>Neoteleostei</taxon>
        <taxon>Acanthomorphata</taxon>
        <taxon>Ovalentaria</taxon>
        <taxon>Atherinomorphae</taxon>
        <taxon>Beloniformes</taxon>
        <taxon>Adrianichthyidae</taxon>
        <taxon>Oryziinae</taxon>
        <taxon>Oryzias</taxon>
    </lineage>
</organism>